<organism evidence="1 2">
    <name type="scientific">Yoonia maricola</name>
    <dbReference type="NCBI Taxonomy" id="420999"/>
    <lineage>
        <taxon>Bacteria</taxon>
        <taxon>Pseudomonadati</taxon>
        <taxon>Pseudomonadota</taxon>
        <taxon>Alphaproteobacteria</taxon>
        <taxon>Rhodobacterales</taxon>
        <taxon>Paracoccaceae</taxon>
        <taxon>Yoonia</taxon>
    </lineage>
</organism>
<protein>
    <submittedName>
        <fullName evidence="1">Uncharacterized protein</fullName>
    </submittedName>
</protein>
<proteinExistence type="predicted"/>
<evidence type="ECO:0000313" key="2">
    <source>
        <dbReference type="Proteomes" id="UP000228531"/>
    </source>
</evidence>
<sequence length="132" mass="14750">MSDRLLLQARRLGLDQNVRPNEIILIIGDLARWNAQGRTAVSYENFQFSDFGALTAPMFTEVSPIMVLSPLVADGFDVIDIAIRLAELKYTGRYRAIAEDLPNGNMIRKEVRAHAPDLDFDLLMMSPIANDG</sequence>
<accession>A0A2M8WLU9</accession>
<evidence type="ECO:0000313" key="1">
    <source>
        <dbReference type="EMBL" id="PJI91900.1"/>
    </source>
</evidence>
<dbReference type="EMBL" id="PGTY01000001">
    <property type="protein sequence ID" value="PJI91900.1"/>
    <property type="molecule type" value="Genomic_DNA"/>
</dbReference>
<reference evidence="1 2" key="1">
    <citation type="submission" date="2017-11" db="EMBL/GenBank/DDBJ databases">
        <title>Genomic Encyclopedia of Archaeal and Bacterial Type Strains, Phase II (KMG-II): From Individual Species to Whole Genera.</title>
        <authorList>
            <person name="Goeker M."/>
        </authorList>
    </citation>
    <scope>NUCLEOTIDE SEQUENCE [LARGE SCALE GENOMIC DNA]</scope>
    <source>
        <strain evidence="1 2">DSM 29128</strain>
    </source>
</reference>
<name>A0A2M8WLU9_9RHOB</name>
<dbReference type="AlphaFoldDB" id="A0A2M8WLU9"/>
<dbReference type="OrthoDB" id="7864872at2"/>
<keyword evidence="2" id="KW-1185">Reference proteome</keyword>
<gene>
    <name evidence="1" type="ORF">BC777_0741</name>
</gene>
<comment type="caution">
    <text evidence="1">The sequence shown here is derived from an EMBL/GenBank/DDBJ whole genome shotgun (WGS) entry which is preliminary data.</text>
</comment>
<dbReference type="Proteomes" id="UP000228531">
    <property type="component" value="Unassembled WGS sequence"/>
</dbReference>